<reference evidence="1" key="1">
    <citation type="thesis" date="2012" institute="CNRS">
        <title>Hsp70 in life cycle of bacteriophages.</title>
        <authorList>
            <person name="Perrody E.P."/>
        </authorList>
    </citation>
    <scope>NUCLEOTIDE SEQUENCE</scope>
    <source>
        <strain evidence="1">RB43-GVA</strain>
    </source>
</reference>
<dbReference type="OrthoDB" id="27620at10239"/>
<dbReference type="EMBL" id="HE981739">
    <property type="protein sequence ID" value="CCL97691.1"/>
    <property type="molecule type" value="Genomic_DNA"/>
</dbReference>
<reference evidence="3 4" key="2">
    <citation type="journal article" date="2012" name="PLoS Genet.">
        <title>A Bacteriophage-Encoded J-Domain Protein Interacts with the DnaK/Hsp70 Chaperone and Stabilizes the Heat-Shock Factor ?(32) of Escherichia coli.</title>
        <authorList>
            <person name="Perrody E."/>
            <person name="Cirinesi A.M."/>
            <person name="Desplats C."/>
            <person name="Keppel F."/>
            <person name="Schwager F."/>
            <person name="Tranier S."/>
            <person name="Georgopoulos C."/>
            <person name="Genevaux P."/>
        </authorList>
    </citation>
    <scope>NUCLEOTIDE SEQUENCE [LARGE SCALE GENOMIC DNA]</scope>
    <source>
        <strain evidence="2">RB43-GVA</strain>
    </source>
</reference>
<sequence length="63" mass="6919">MSNQFESQHDAKCVVCKRPMVTATGFVTESGPVCGPICAQYLIERDKSGLNEADDLNEVQMLL</sequence>
<dbReference type="GeneID" id="3416248"/>
<evidence type="ECO:0000313" key="3">
    <source>
        <dbReference type="Proteomes" id="UP000001467"/>
    </source>
</evidence>
<dbReference type="KEGG" id="vg:3416248"/>
<evidence type="ECO:0000313" key="4">
    <source>
        <dbReference type="Proteomes" id="UP000211060"/>
    </source>
</evidence>
<evidence type="ECO:0000313" key="2">
    <source>
        <dbReference type="EMBL" id="CCL97691.1"/>
    </source>
</evidence>
<protein>
    <submittedName>
        <fullName evidence="2">Uncharacterized protein</fullName>
    </submittedName>
</protein>
<dbReference type="Pfam" id="PF10886">
    <property type="entry name" value="DUF2685"/>
    <property type="match status" value="1"/>
</dbReference>
<name>K0NVZ1_9CAUD</name>
<dbReference type="EMBL" id="HE858210">
    <property type="protein sequence ID" value="CCK74074.1"/>
    <property type="molecule type" value="Genomic_DNA"/>
</dbReference>
<dbReference type="RefSeq" id="YP_239206.1">
    <property type="nucleotide sequence ID" value="NC_007023.1"/>
</dbReference>
<accession>K0NVZ1</accession>
<organism evidence="2 3">
    <name type="scientific">Pseudotevenvirus RB43</name>
    <dbReference type="NCBI Taxonomy" id="115991"/>
    <lineage>
        <taxon>Viruses</taxon>
        <taxon>Duplodnaviria</taxon>
        <taxon>Heunggongvirae</taxon>
        <taxon>Uroviricota</taxon>
        <taxon>Caudoviricetes</taxon>
        <taxon>Pantevenvirales</taxon>
        <taxon>Straboviridae</taxon>
        <taxon>Pseudotevenvirus</taxon>
    </lineage>
</organism>
<dbReference type="Proteomes" id="UP000211060">
    <property type="component" value="Segment"/>
</dbReference>
<evidence type="ECO:0000313" key="1">
    <source>
        <dbReference type="EMBL" id="CCK74074.1"/>
    </source>
</evidence>
<dbReference type="Proteomes" id="UP000001467">
    <property type="component" value="Segment"/>
</dbReference>
<dbReference type="InterPro" id="IPR024362">
    <property type="entry name" value="DUF2685"/>
</dbReference>
<proteinExistence type="predicted"/>